<evidence type="ECO:0000313" key="1">
    <source>
        <dbReference type="EMBL" id="WZB88819.1"/>
    </source>
</evidence>
<gene>
    <name evidence="1" type="ORF">WJM97_03820</name>
</gene>
<reference evidence="1 2" key="1">
    <citation type="submission" date="2024-04" db="EMBL/GenBank/DDBJ databases">
        <title>Okeanomitos corallinicola gen. &amp; sp. nov. (Nostocales, Cyanobacteria), a new toxic marine heterocyst-forming cyanobacterium from a coral reef.</title>
        <authorList>
            <person name="Li H."/>
            <person name="Li R."/>
            <person name="Kang J."/>
            <person name="Hii K.S."/>
            <person name="Mohamed H.F."/>
            <person name="Xu X."/>
            <person name="Luo Z."/>
        </authorList>
    </citation>
    <scope>NUCLEOTIDE SEQUENCE [LARGE SCALE GENOMIC DNA]</scope>
    <source>
        <strain evidence="1 2">TIOX110</strain>
    </source>
</reference>
<protein>
    <submittedName>
        <fullName evidence="1">Helix-turn-helix domain-containing protein</fullName>
    </submittedName>
</protein>
<accession>A0ABZ2UTU5</accession>
<keyword evidence="2" id="KW-1185">Reference proteome</keyword>
<dbReference type="EMBL" id="CP150886">
    <property type="protein sequence ID" value="WZB88819.1"/>
    <property type="molecule type" value="Genomic_DNA"/>
</dbReference>
<sequence length="161" mass="18478">MSATNEKFLEACNNWDLETLYTDLASVKGKRLTPVEKLHLRGLLLGYSPAEIADKLDKDIRGVETDFSATIYRYVKGLVGKCNEKINNWRSVIEWLYEAGYKIETKNNNQQTVNFESVDMIGRIANIKFCKKKITIEIDTIEVDLLGKEQSFKNFNNSDDN</sequence>
<organism evidence="1 2">
    <name type="scientific">Okeanomitos corallinicola TIOX110</name>
    <dbReference type="NCBI Taxonomy" id="3133117"/>
    <lineage>
        <taxon>Bacteria</taxon>
        <taxon>Bacillati</taxon>
        <taxon>Cyanobacteriota</taxon>
        <taxon>Cyanophyceae</taxon>
        <taxon>Nostocales</taxon>
        <taxon>Aphanizomenonaceae</taxon>
        <taxon>Okeanomitos</taxon>
    </lineage>
</organism>
<name>A0ABZ2UTU5_9CYAN</name>
<dbReference type="Proteomes" id="UP001483337">
    <property type="component" value="Chromosome"/>
</dbReference>
<evidence type="ECO:0000313" key="2">
    <source>
        <dbReference type="Proteomes" id="UP001483337"/>
    </source>
</evidence>
<dbReference type="RefSeq" id="WP_353931724.1">
    <property type="nucleotide sequence ID" value="NZ_CP150886.1"/>
</dbReference>
<proteinExistence type="predicted"/>